<sequence>MSYITASLLVVTDDAGTTHLVGSSPAITGSKHTDRDVLCGAAFASDSTAAVLDVECGDCLLASQPYWDLPSWSEAQLP</sequence>
<dbReference type="Proteomes" id="UP001501521">
    <property type="component" value="Unassembled WGS sequence"/>
</dbReference>
<dbReference type="RefSeq" id="WP_345584584.1">
    <property type="nucleotide sequence ID" value="NZ_BAABLV010000066.1"/>
</dbReference>
<dbReference type="EMBL" id="BAABLV010000066">
    <property type="protein sequence ID" value="GAA4909810.1"/>
    <property type="molecule type" value="Genomic_DNA"/>
</dbReference>
<evidence type="ECO:0000313" key="1">
    <source>
        <dbReference type="EMBL" id="GAA4909810.1"/>
    </source>
</evidence>
<accession>A0ABP9FNT9</accession>
<organism evidence="1 2">
    <name type="scientific">Tessaracoccus lubricantis</name>
    <dbReference type="NCBI Taxonomy" id="545543"/>
    <lineage>
        <taxon>Bacteria</taxon>
        <taxon>Bacillati</taxon>
        <taxon>Actinomycetota</taxon>
        <taxon>Actinomycetes</taxon>
        <taxon>Propionibacteriales</taxon>
        <taxon>Propionibacteriaceae</taxon>
        <taxon>Tessaracoccus</taxon>
    </lineage>
</organism>
<name>A0ABP9FNT9_9ACTN</name>
<gene>
    <name evidence="1" type="ORF">GCM10025789_31390</name>
</gene>
<reference evidence="2" key="1">
    <citation type="journal article" date="2019" name="Int. J. Syst. Evol. Microbiol.">
        <title>The Global Catalogue of Microorganisms (GCM) 10K type strain sequencing project: providing services to taxonomists for standard genome sequencing and annotation.</title>
        <authorList>
            <consortium name="The Broad Institute Genomics Platform"/>
            <consortium name="The Broad Institute Genome Sequencing Center for Infectious Disease"/>
            <person name="Wu L."/>
            <person name="Ma J."/>
        </authorList>
    </citation>
    <scope>NUCLEOTIDE SEQUENCE [LARGE SCALE GENOMIC DNA]</scope>
    <source>
        <strain evidence="2">JCM 19125</strain>
    </source>
</reference>
<keyword evidence="2" id="KW-1185">Reference proteome</keyword>
<comment type="caution">
    <text evidence="1">The sequence shown here is derived from an EMBL/GenBank/DDBJ whole genome shotgun (WGS) entry which is preliminary data.</text>
</comment>
<proteinExistence type="predicted"/>
<protein>
    <submittedName>
        <fullName evidence="1">Uncharacterized protein</fullName>
    </submittedName>
</protein>
<evidence type="ECO:0000313" key="2">
    <source>
        <dbReference type="Proteomes" id="UP001501521"/>
    </source>
</evidence>